<evidence type="ECO:0000313" key="4">
    <source>
        <dbReference type="EMBL" id="SCD21305.1"/>
    </source>
</evidence>
<feature type="domain" description="FecR protein" evidence="2">
    <location>
        <begin position="187"/>
        <end position="280"/>
    </location>
</feature>
<sequence length="396" mass="45220">MQADKYKNYTATDFLKDKDFIRWQLFNGEEDMLFWNDVVEKYPFLTLPIEEAVILYKDNIRFNDFSMSRPEISECIISLQNQICYKKKRRTSKRIVLSISAIAASVAIIISLPLLFDKGNNVQDISTFARTLPDNSDFYSSDTKLILSENNTVVLNNKESSIQYEEDGIKADDNLILKEESAPYNQLITPYGKRSVITFSDGTKAWVNAGSRLVYPAEFNKGKREIYVDGEIYVEVCEDKKRPFVIKTSQMDIEVLGTKFNVSAYEADKTNSVVLLSGSVSISSNSRNKNIILKPDQMYSDIKGSHTVENVDASIYILWTQGLYQFESEKLANIVTRLERYYGIRIECDAAITELKCSGKLDLKDDMNKLLDELSRALPITYRKNNDGSYTINTIS</sequence>
<dbReference type="Gene3D" id="2.60.120.1440">
    <property type="match status" value="1"/>
</dbReference>
<evidence type="ECO:0000313" key="5">
    <source>
        <dbReference type="Proteomes" id="UP000187464"/>
    </source>
</evidence>
<accession>A0A1R3TBF0</accession>
<dbReference type="GO" id="GO:0016989">
    <property type="term" value="F:sigma factor antagonist activity"/>
    <property type="evidence" value="ECO:0007669"/>
    <property type="project" value="TreeGrafter"/>
</dbReference>
<dbReference type="InterPro" id="IPR012373">
    <property type="entry name" value="Ferrdict_sens_TM"/>
</dbReference>
<dbReference type="RefSeq" id="WP_076931145.1">
    <property type="nucleotide sequence ID" value="NZ_LT605205.1"/>
</dbReference>
<name>A0A1R3TBF0_9BACT</name>
<dbReference type="STRING" id="1642647.PSM36_2504"/>
<keyword evidence="1" id="KW-0472">Membrane</keyword>
<organism evidence="4 5">
    <name type="scientific">Proteiniphilum saccharofermentans</name>
    <dbReference type="NCBI Taxonomy" id="1642647"/>
    <lineage>
        <taxon>Bacteria</taxon>
        <taxon>Pseudomonadati</taxon>
        <taxon>Bacteroidota</taxon>
        <taxon>Bacteroidia</taxon>
        <taxon>Bacteroidales</taxon>
        <taxon>Dysgonomonadaceae</taxon>
        <taxon>Proteiniphilum</taxon>
    </lineage>
</organism>
<dbReference type="Pfam" id="PF16344">
    <property type="entry name" value="FecR_C"/>
    <property type="match status" value="1"/>
</dbReference>
<feature type="transmembrane region" description="Helical" evidence="1">
    <location>
        <begin position="95"/>
        <end position="116"/>
    </location>
</feature>
<evidence type="ECO:0000259" key="3">
    <source>
        <dbReference type="Pfam" id="PF16344"/>
    </source>
</evidence>
<evidence type="ECO:0000256" key="1">
    <source>
        <dbReference type="SAM" id="Phobius"/>
    </source>
</evidence>
<proteinExistence type="predicted"/>
<dbReference type="FunFam" id="2.60.120.1440:FF:000001">
    <property type="entry name" value="Putative anti-sigma factor"/>
    <property type="match status" value="1"/>
</dbReference>
<dbReference type="Pfam" id="PF04773">
    <property type="entry name" value="FecR"/>
    <property type="match status" value="1"/>
</dbReference>
<gene>
    <name evidence="4" type="ORF">PSM36_2504</name>
</gene>
<protein>
    <submittedName>
        <fullName evidence="4">FecR protein</fullName>
    </submittedName>
</protein>
<dbReference type="EMBL" id="LT605205">
    <property type="protein sequence ID" value="SCD21305.1"/>
    <property type="molecule type" value="Genomic_DNA"/>
</dbReference>
<dbReference type="Gene3D" id="3.55.50.30">
    <property type="match status" value="1"/>
</dbReference>
<feature type="domain" description="Protein FecR C-terminal" evidence="3">
    <location>
        <begin position="325"/>
        <end position="387"/>
    </location>
</feature>
<keyword evidence="5" id="KW-1185">Reference proteome</keyword>
<dbReference type="PANTHER" id="PTHR30273:SF2">
    <property type="entry name" value="PROTEIN FECR"/>
    <property type="match status" value="1"/>
</dbReference>
<reference evidence="4 5" key="1">
    <citation type="submission" date="2016-08" db="EMBL/GenBank/DDBJ databases">
        <authorList>
            <person name="Seilhamer J.J."/>
        </authorList>
    </citation>
    <scope>NUCLEOTIDE SEQUENCE [LARGE SCALE GENOMIC DNA]</scope>
    <source>
        <strain evidence="4">M3/6</strain>
    </source>
</reference>
<dbReference type="InterPro" id="IPR006860">
    <property type="entry name" value="FecR"/>
</dbReference>
<keyword evidence="1" id="KW-0812">Transmembrane</keyword>
<dbReference type="InterPro" id="IPR032508">
    <property type="entry name" value="FecR_C"/>
</dbReference>
<dbReference type="AlphaFoldDB" id="A0A1R3TBF0"/>
<keyword evidence="1" id="KW-1133">Transmembrane helix</keyword>
<dbReference type="KEGG" id="psac:PSM36_2504"/>
<dbReference type="PANTHER" id="PTHR30273">
    <property type="entry name" value="PERIPLASMIC SIGNAL SENSOR AND SIGMA FACTOR ACTIVATOR FECR-RELATED"/>
    <property type="match status" value="1"/>
</dbReference>
<evidence type="ECO:0000259" key="2">
    <source>
        <dbReference type="Pfam" id="PF04773"/>
    </source>
</evidence>
<dbReference type="Proteomes" id="UP000187464">
    <property type="component" value="Chromosome I"/>
</dbReference>